<reference evidence="1 2" key="2">
    <citation type="journal article" date="2022" name="Mol. Biol. Evol.">
        <title>Comparative Genomics Reveals Insights into the Divergent Evolution of Astigmatic Mites and Household Pest Adaptations.</title>
        <authorList>
            <person name="Xiong Q."/>
            <person name="Wan A.T."/>
            <person name="Liu X."/>
            <person name="Fung C.S."/>
            <person name="Xiao X."/>
            <person name="Malainual N."/>
            <person name="Hou J."/>
            <person name="Wang L."/>
            <person name="Wang M."/>
            <person name="Yang K.Y."/>
            <person name="Cui Y."/>
            <person name="Leung E.L."/>
            <person name="Nong W."/>
            <person name="Shin S.K."/>
            <person name="Au S.W."/>
            <person name="Jeong K.Y."/>
            <person name="Chew F.T."/>
            <person name="Hui J.H."/>
            <person name="Leung T.F."/>
            <person name="Tungtrongchitr A."/>
            <person name="Zhong N."/>
            <person name="Liu Z."/>
            <person name="Tsui S.K."/>
        </authorList>
    </citation>
    <scope>NUCLEOTIDE SEQUENCE [LARGE SCALE GENOMIC DNA]</scope>
    <source>
        <strain evidence="1">Derp</strain>
    </source>
</reference>
<dbReference type="EMBL" id="NJHN03000121">
    <property type="protein sequence ID" value="KAH9413370.1"/>
    <property type="molecule type" value="Genomic_DNA"/>
</dbReference>
<keyword evidence="2" id="KW-1185">Reference proteome</keyword>
<evidence type="ECO:0000313" key="1">
    <source>
        <dbReference type="EMBL" id="KAH9413370.1"/>
    </source>
</evidence>
<gene>
    <name evidence="1" type="ORF">DERP_007846</name>
</gene>
<name>A0ABQ8ITH7_DERPT</name>
<sequence>MFLNDPVLLLLSLLLFDNNKLFKHSKCDERRFLKRCNLDFFSLLFVLFIISLDIDGWNVFDLTIFVVVIVGQWSFG</sequence>
<comment type="caution">
    <text evidence="1">The sequence shown here is derived from an EMBL/GenBank/DDBJ whole genome shotgun (WGS) entry which is preliminary data.</text>
</comment>
<dbReference type="Proteomes" id="UP000887458">
    <property type="component" value="Unassembled WGS sequence"/>
</dbReference>
<reference evidence="1 2" key="1">
    <citation type="journal article" date="2018" name="J. Allergy Clin. Immunol.">
        <title>High-quality assembly of Dermatophagoides pteronyssinus genome and transcriptome reveals a wide range of novel allergens.</title>
        <authorList>
            <person name="Liu X.Y."/>
            <person name="Yang K.Y."/>
            <person name="Wang M.Q."/>
            <person name="Kwok J.S."/>
            <person name="Zeng X."/>
            <person name="Yang Z."/>
            <person name="Xiao X.J."/>
            <person name="Lau C.P."/>
            <person name="Li Y."/>
            <person name="Huang Z.M."/>
            <person name="Ba J.G."/>
            <person name="Yim A.K."/>
            <person name="Ouyang C.Y."/>
            <person name="Ngai S.M."/>
            <person name="Chan T.F."/>
            <person name="Leung E.L."/>
            <person name="Liu L."/>
            <person name="Liu Z.G."/>
            <person name="Tsui S.K."/>
        </authorList>
    </citation>
    <scope>NUCLEOTIDE SEQUENCE [LARGE SCALE GENOMIC DNA]</scope>
    <source>
        <strain evidence="1">Derp</strain>
    </source>
</reference>
<proteinExistence type="predicted"/>
<accession>A0ABQ8ITH7</accession>
<organism evidence="1 2">
    <name type="scientific">Dermatophagoides pteronyssinus</name>
    <name type="common">European house dust mite</name>
    <dbReference type="NCBI Taxonomy" id="6956"/>
    <lineage>
        <taxon>Eukaryota</taxon>
        <taxon>Metazoa</taxon>
        <taxon>Ecdysozoa</taxon>
        <taxon>Arthropoda</taxon>
        <taxon>Chelicerata</taxon>
        <taxon>Arachnida</taxon>
        <taxon>Acari</taxon>
        <taxon>Acariformes</taxon>
        <taxon>Sarcoptiformes</taxon>
        <taxon>Astigmata</taxon>
        <taxon>Psoroptidia</taxon>
        <taxon>Analgoidea</taxon>
        <taxon>Pyroglyphidae</taxon>
        <taxon>Dermatophagoidinae</taxon>
        <taxon>Dermatophagoides</taxon>
    </lineage>
</organism>
<protein>
    <submittedName>
        <fullName evidence="1">Uncharacterized protein</fullName>
    </submittedName>
</protein>
<evidence type="ECO:0000313" key="2">
    <source>
        <dbReference type="Proteomes" id="UP000887458"/>
    </source>
</evidence>